<dbReference type="Proteomes" id="UP000268084">
    <property type="component" value="Chromosome"/>
</dbReference>
<evidence type="ECO:0000259" key="3">
    <source>
        <dbReference type="Pfam" id="PF14242"/>
    </source>
</evidence>
<evidence type="ECO:0000313" key="5">
    <source>
        <dbReference type="Proteomes" id="UP000268084"/>
    </source>
</evidence>
<keyword evidence="2" id="KW-1133">Transmembrane helix</keyword>
<reference evidence="4 5" key="2">
    <citation type="submission" date="2018-12" db="EMBL/GenBank/DDBJ databases">
        <title>Nakamurella antarcticus sp. nov., isolated from Antarctica South Shetland Islands soil.</title>
        <authorList>
            <person name="Peng F."/>
        </authorList>
    </citation>
    <scope>NUCLEOTIDE SEQUENCE [LARGE SCALE GENOMIC DNA]</scope>
    <source>
        <strain evidence="4 5">S14-144</strain>
    </source>
</reference>
<reference evidence="4 5" key="1">
    <citation type="submission" date="2018-11" db="EMBL/GenBank/DDBJ databases">
        <authorList>
            <person name="Da X."/>
        </authorList>
    </citation>
    <scope>NUCLEOTIDE SEQUENCE [LARGE SCALE GENOMIC DNA]</scope>
    <source>
        <strain evidence="4 5">S14-144</strain>
    </source>
</reference>
<keyword evidence="2" id="KW-0472">Membrane</keyword>
<evidence type="ECO:0000313" key="4">
    <source>
        <dbReference type="EMBL" id="AZI57936.1"/>
    </source>
</evidence>
<dbReference type="Pfam" id="PF14242">
    <property type="entry name" value="DUF4342"/>
    <property type="match status" value="1"/>
</dbReference>
<dbReference type="RefSeq" id="WP_124798806.1">
    <property type="nucleotide sequence ID" value="NZ_CP034170.1"/>
</dbReference>
<accession>A0A3G8ZV98</accession>
<dbReference type="AlphaFoldDB" id="A0A3G8ZV98"/>
<keyword evidence="5" id="KW-1185">Reference proteome</keyword>
<dbReference type="EMBL" id="CP034170">
    <property type="protein sequence ID" value="AZI57936.1"/>
    <property type="molecule type" value="Genomic_DNA"/>
</dbReference>
<name>A0A3G8ZV98_9ACTN</name>
<feature type="region of interest" description="Disordered" evidence="1">
    <location>
        <begin position="1"/>
        <end position="22"/>
    </location>
</feature>
<gene>
    <name evidence="4" type="ORF">EH165_07065</name>
</gene>
<feature type="compositionally biased region" description="Basic and acidic residues" evidence="1">
    <location>
        <begin position="1"/>
        <end position="10"/>
    </location>
</feature>
<feature type="transmembrane region" description="Helical" evidence="2">
    <location>
        <begin position="58"/>
        <end position="83"/>
    </location>
</feature>
<dbReference type="KEGG" id="nak:EH165_07065"/>
<evidence type="ECO:0000256" key="1">
    <source>
        <dbReference type="SAM" id="MobiDB-lite"/>
    </source>
</evidence>
<organism evidence="4 5">
    <name type="scientific">Nakamurella antarctica</name>
    <dbReference type="NCBI Taxonomy" id="1902245"/>
    <lineage>
        <taxon>Bacteria</taxon>
        <taxon>Bacillati</taxon>
        <taxon>Actinomycetota</taxon>
        <taxon>Actinomycetes</taxon>
        <taxon>Nakamurellales</taxon>
        <taxon>Nakamurellaceae</taxon>
        <taxon>Nakamurella</taxon>
    </lineage>
</organism>
<protein>
    <submittedName>
        <fullName evidence="4">DUF4342 domain-containing protein</fullName>
    </submittedName>
</protein>
<proteinExistence type="predicted"/>
<feature type="domain" description="DUF4342" evidence="3">
    <location>
        <begin position="19"/>
        <end position="92"/>
    </location>
</feature>
<evidence type="ECO:0000256" key="2">
    <source>
        <dbReference type="SAM" id="Phobius"/>
    </source>
</evidence>
<dbReference type="InterPro" id="IPR025642">
    <property type="entry name" value="DUF4342"/>
</dbReference>
<keyword evidence="2" id="KW-0812">Transmembrane</keyword>
<sequence length="96" mass="10166">MSTVKDDHVHQSAAAAEPQESLKLTGQALGDKVKELLHEGNVRRIVVKDEDGHTVMEIPVTAGVVAAVGLPIITAVGALAALANDWKIEVHRKDPS</sequence>
<dbReference type="OrthoDB" id="677607at2"/>